<keyword evidence="3" id="KW-0328">Glycosyltransferase</keyword>
<feature type="domain" description="Glycosyl transferase family 1" evidence="1">
    <location>
        <begin position="208"/>
        <end position="361"/>
    </location>
</feature>
<dbReference type="CDD" id="cd03801">
    <property type="entry name" value="GT4_PimA-like"/>
    <property type="match status" value="1"/>
</dbReference>
<keyword evidence="3" id="KW-0808">Transferase</keyword>
<dbReference type="InterPro" id="IPR001296">
    <property type="entry name" value="Glyco_trans_1"/>
</dbReference>
<evidence type="ECO:0000259" key="2">
    <source>
        <dbReference type="Pfam" id="PF13439"/>
    </source>
</evidence>
<feature type="domain" description="Glycosyltransferase subfamily 4-like N-terminal" evidence="2">
    <location>
        <begin position="108"/>
        <end position="197"/>
    </location>
</feature>
<dbReference type="InterPro" id="IPR028098">
    <property type="entry name" value="Glyco_trans_4-like_N"/>
</dbReference>
<dbReference type="PANTHER" id="PTHR12526:SF630">
    <property type="entry name" value="GLYCOSYLTRANSFERASE"/>
    <property type="match status" value="1"/>
</dbReference>
<sequence length="386" mass="44140">MNNKLKIAIYSGDIPSTIFIERLIKGISNTGNHVYLFGFLKRNVSYNKYVSVITYRNTKFSKAMHLLKYSSLLYLFKHKEKRALDEILKQQSQNALHHKVKCYPVLWHKPDVFHLQWAKGLKDWIWVKQFNIKLVLGLRGAHINYSPVADLQLANMYREHFPKVDVFHAVSKAIATEANQYNAPQDKIKVVYSGLDIKADLALDEKLDDVFQIISIGRPHWVKGYTYALDACKILKQNNLKFKYTIVGCDDDIELLYQIHDLNLKSEVTLLPQMSFEDVKQNIQSSDLLLLPSVKEGIANVVLEAMALGTMVLTTNCGGVREVITDGVDGFLTPIRDSKKMANKILEISNATQENKNLIVANAKKNIRKNHSEKQMVDNMLKLYKS</sequence>
<reference evidence="4" key="1">
    <citation type="journal article" date="2019" name="Int. J. Syst. Evol. Microbiol.">
        <title>The Global Catalogue of Microorganisms (GCM) 10K type strain sequencing project: providing services to taxonomists for standard genome sequencing and annotation.</title>
        <authorList>
            <consortium name="The Broad Institute Genomics Platform"/>
            <consortium name="The Broad Institute Genome Sequencing Center for Infectious Disease"/>
            <person name="Wu L."/>
            <person name="Ma J."/>
        </authorList>
    </citation>
    <scope>NUCLEOTIDE SEQUENCE [LARGE SCALE GENOMIC DNA]</scope>
    <source>
        <strain evidence="4">KCTC 32141</strain>
    </source>
</reference>
<dbReference type="Pfam" id="PF13439">
    <property type="entry name" value="Glyco_transf_4"/>
    <property type="match status" value="1"/>
</dbReference>
<accession>A0ABW5WN34</accession>
<dbReference type="RefSeq" id="WP_183487022.1">
    <property type="nucleotide sequence ID" value="NZ_JBHUOV010000001.1"/>
</dbReference>
<dbReference type="Gene3D" id="3.40.50.2000">
    <property type="entry name" value="Glycogen Phosphorylase B"/>
    <property type="match status" value="2"/>
</dbReference>
<dbReference type="EMBL" id="JBHUOV010000001">
    <property type="protein sequence ID" value="MFD2823334.1"/>
    <property type="molecule type" value="Genomic_DNA"/>
</dbReference>
<evidence type="ECO:0000313" key="3">
    <source>
        <dbReference type="EMBL" id="MFD2823334.1"/>
    </source>
</evidence>
<dbReference type="GO" id="GO:0016757">
    <property type="term" value="F:glycosyltransferase activity"/>
    <property type="evidence" value="ECO:0007669"/>
    <property type="project" value="UniProtKB-KW"/>
</dbReference>
<organism evidence="3 4">
    <name type="scientific">Lacinutrix iliipiscaria</name>
    <dbReference type="NCBI Taxonomy" id="1230532"/>
    <lineage>
        <taxon>Bacteria</taxon>
        <taxon>Pseudomonadati</taxon>
        <taxon>Bacteroidota</taxon>
        <taxon>Flavobacteriia</taxon>
        <taxon>Flavobacteriales</taxon>
        <taxon>Flavobacteriaceae</taxon>
        <taxon>Lacinutrix</taxon>
    </lineage>
</organism>
<proteinExistence type="predicted"/>
<dbReference type="EC" id="2.4.-.-" evidence="3"/>
<comment type="caution">
    <text evidence="3">The sequence shown here is derived from an EMBL/GenBank/DDBJ whole genome shotgun (WGS) entry which is preliminary data.</text>
</comment>
<keyword evidence="4" id="KW-1185">Reference proteome</keyword>
<name>A0ABW5WN34_9FLAO</name>
<dbReference type="SUPFAM" id="SSF53756">
    <property type="entry name" value="UDP-Glycosyltransferase/glycogen phosphorylase"/>
    <property type="match status" value="1"/>
</dbReference>
<evidence type="ECO:0000313" key="4">
    <source>
        <dbReference type="Proteomes" id="UP001597533"/>
    </source>
</evidence>
<gene>
    <name evidence="3" type="ORF">ACFS5M_06610</name>
</gene>
<dbReference type="Proteomes" id="UP001597533">
    <property type="component" value="Unassembled WGS sequence"/>
</dbReference>
<evidence type="ECO:0000259" key="1">
    <source>
        <dbReference type="Pfam" id="PF00534"/>
    </source>
</evidence>
<protein>
    <submittedName>
        <fullName evidence="3">Glycosyltransferase family 4 protein</fullName>
        <ecNumber evidence="3">2.4.-.-</ecNumber>
    </submittedName>
</protein>
<dbReference type="PANTHER" id="PTHR12526">
    <property type="entry name" value="GLYCOSYLTRANSFERASE"/>
    <property type="match status" value="1"/>
</dbReference>
<dbReference type="Pfam" id="PF00534">
    <property type="entry name" value="Glycos_transf_1"/>
    <property type="match status" value="1"/>
</dbReference>